<dbReference type="OrthoDB" id="378683at2"/>
<dbReference type="Pfam" id="PF06296">
    <property type="entry name" value="RelE"/>
    <property type="match status" value="1"/>
</dbReference>
<dbReference type="PIRSF" id="PIRSF039032">
    <property type="entry name" value="HigB-2"/>
    <property type="match status" value="1"/>
</dbReference>
<dbReference type="Proteomes" id="UP000298009">
    <property type="component" value="Unassembled WGS sequence"/>
</dbReference>
<dbReference type="InterPro" id="IPR009387">
    <property type="entry name" value="HigB-2"/>
</dbReference>
<keyword evidence="2" id="KW-1185">Reference proteome</keyword>
<protein>
    <recommendedName>
        <fullName evidence="3">Addiction module toxin RelE</fullName>
    </recommendedName>
</protein>
<proteinExistence type="predicted"/>
<reference evidence="1" key="1">
    <citation type="journal article" date="2019" name="PLoS Negl. Trop. Dis.">
        <title>Revisiting the worldwide diversity of Leptospira species in the environment.</title>
        <authorList>
            <person name="Vincent A.T."/>
            <person name="Schiettekatte O."/>
            <person name="Bourhy P."/>
            <person name="Veyrier F.J."/>
            <person name="Picardeau M."/>
        </authorList>
    </citation>
    <scope>NUCLEOTIDE SEQUENCE [LARGE SCALE GENOMIC DNA]</scope>
    <source>
        <strain evidence="1">201800287</strain>
    </source>
</reference>
<comment type="caution">
    <text evidence="1">The sequence shown here is derived from an EMBL/GenBank/DDBJ whole genome shotgun (WGS) entry which is preliminary data.</text>
</comment>
<accession>A0A4R9I918</accession>
<gene>
    <name evidence="1" type="ORF">EHQ24_08185</name>
</gene>
<dbReference type="RefSeq" id="WP_135601191.1">
    <property type="nucleotide sequence ID" value="NZ_RQFK01000025.1"/>
</dbReference>
<evidence type="ECO:0000313" key="1">
    <source>
        <dbReference type="EMBL" id="TGK82711.1"/>
    </source>
</evidence>
<dbReference type="EMBL" id="RQFK01000025">
    <property type="protein sequence ID" value="TGK82711.1"/>
    <property type="molecule type" value="Genomic_DNA"/>
</dbReference>
<evidence type="ECO:0000313" key="2">
    <source>
        <dbReference type="Proteomes" id="UP000298009"/>
    </source>
</evidence>
<sequence length="117" mass="13685">MKRLFVHLPDFDNFWKKAKLDDQELLEFQTHLLENPKSGVVIKETNGIRKIRWKKKGSGKSSGIRVFYLDVEEFEILFLITLLEKNDKENLSKAQLKILGQLTLTLKEALKKGRRNS</sequence>
<name>A0A4R9I918_9LEPT</name>
<dbReference type="AlphaFoldDB" id="A0A4R9I918"/>
<evidence type="ECO:0008006" key="3">
    <source>
        <dbReference type="Google" id="ProtNLM"/>
    </source>
</evidence>
<organism evidence="1 2">
    <name type="scientific">Leptospira noumeaensis</name>
    <dbReference type="NCBI Taxonomy" id="2484964"/>
    <lineage>
        <taxon>Bacteria</taxon>
        <taxon>Pseudomonadati</taxon>
        <taxon>Spirochaetota</taxon>
        <taxon>Spirochaetia</taxon>
        <taxon>Leptospirales</taxon>
        <taxon>Leptospiraceae</taxon>
        <taxon>Leptospira</taxon>
    </lineage>
</organism>